<feature type="compositionally biased region" description="Basic and acidic residues" evidence="1">
    <location>
        <begin position="621"/>
        <end position="632"/>
    </location>
</feature>
<dbReference type="Proteomes" id="UP000000270">
    <property type="component" value="Chromosome"/>
</dbReference>
<reference evidence="3 4" key="5">
    <citation type="journal article" date="2010" name="Appl. Environ. Microbiol.">
        <title>phrR-like gene praR of Azorhizobium caulinodans ORS571 is essential for symbiosis with Sesbania rostrata and is involved in expression of reb genes.</title>
        <authorList>
            <person name="Akiba N."/>
            <person name="Aono T."/>
            <person name="Toyazaki H."/>
            <person name="Sato S."/>
            <person name="Oyaizu H."/>
        </authorList>
    </citation>
    <scope>NUCLEOTIDE SEQUENCE [LARGE SCALE GENOMIC DNA]</scope>
    <source>
        <strain evidence="4">ATCC 43989 / DSM 5975 / JCM 20966 / LMG 6465 / NBRC 14845 / NCIMB 13405 / ORS 571</strain>
    </source>
</reference>
<feature type="compositionally biased region" description="Pro residues" evidence="1">
    <location>
        <begin position="585"/>
        <end position="606"/>
    </location>
</feature>
<dbReference type="AlphaFoldDB" id="A8IEX2"/>
<gene>
    <name evidence="3" type="ordered locus">AZC_3547</name>
</gene>
<reference evidence="4" key="2">
    <citation type="submission" date="2007-04" db="EMBL/GenBank/DDBJ databases">
        <title>Complete genome sequence of the nitrogen-fixing bacterium Azorhizobium caulinodans ORS571.</title>
        <authorList>
            <person name="Lee K.B."/>
            <person name="Backer P.D."/>
            <person name="Aono T."/>
            <person name="Liu C.T."/>
            <person name="Suzuki S."/>
            <person name="Suzuki T."/>
            <person name="Kaneko T."/>
            <person name="Yamada M."/>
            <person name="Tabata S."/>
            <person name="Kupfer D.M."/>
            <person name="Najar F.Z."/>
            <person name="Wiley G.B."/>
            <person name="Roe B."/>
            <person name="Binnewies T."/>
            <person name="Ussery D."/>
            <person name="Vereecke D."/>
            <person name="Gevers D."/>
            <person name="Holsters M."/>
            <person name="Oyaizu H."/>
        </authorList>
    </citation>
    <scope>NUCLEOTIDE SEQUENCE [LARGE SCALE GENOMIC DNA]</scope>
    <source>
        <strain evidence="4">ATCC 43989 / DSM 5975 / JCM 20966 / LMG 6465 / NBRC 14845 / NCIMB 13405 / ORS 571</strain>
    </source>
</reference>
<proteinExistence type="predicted"/>
<dbReference type="KEGG" id="azc:AZC_3547"/>
<reference evidence="3 4" key="4">
    <citation type="journal article" date="2009" name="Appl. Environ. Microbiol.">
        <title>Comparative genome-wide transcriptional profiling of Azorhizobium caulinodans ORS571 grown under free-living and symbiotic conditions.</title>
        <authorList>
            <person name="Tsukada S."/>
            <person name="Aono T."/>
            <person name="Akiba N."/>
            <person name="Lee KB."/>
            <person name="Liu CT."/>
            <person name="Toyazaki H."/>
            <person name="Oyaizu H."/>
        </authorList>
    </citation>
    <scope>NUCLEOTIDE SEQUENCE [LARGE SCALE GENOMIC DNA]</scope>
    <source>
        <strain evidence="4">ATCC 43989 / DSM 5975 / JCM 20966 / LMG 6465 / NBRC 14845 / NCIMB 13405 / ORS 571</strain>
    </source>
</reference>
<dbReference type="Pfam" id="PF20245">
    <property type="entry name" value="DUF6600"/>
    <property type="match status" value="1"/>
</dbReference>
<feature type="chain" id="PRO_5002724391" evidence="2">
    <location>
        <begin position="42"/>
        <end position="664"/>
    </location>
</feature>
<dbReference type="STRING" id="438753.AZC_3547"/>
<reference evidence="3 4" key="3">
    <citation type="journal article" date="2008" name="BMC Genomics">
        <title>The genome of the versatile nitrogen fixer Azorhizobium caulinodans ORS571.</title>
        <authorList>
            <person name="Lee KB."/>
            <person name="Backer P.D."/>
            <person name="Aono T."/>
            <person name="Liu CT."/>
            <person name="Suzuki S."/>
            <person name="Suzuki T."/>
            <person name="Kaneko T."/>
            <person name="Yamada M."/>
            <person name="Tabata S."/>
            <person name="Kupfer D.M."/>
            <person name="Najar F.Z."/>
            <person name="Wiley G.B."/>
            <person name="Roe B."/>
            <person name="Binnewies T.T."/>
            <person name="Ussery D.W."/>
            <person name="D'Haeze W."/>
            <person name="Herder J.D."/>
            <person name="Gevers D."/>
            <person name="Vereecke D."/>
            <person name="Holsters M."/>
            <person name="Oyaizu H."/>
        </authorList>
    </citation>
    <scope>NUCLEOTIDE SEQUENCE [LARGE SCALE GENOMIC DNA]</scope>
    <source>
        <strain evidence="4">ATCC 43989 / DSM 5975 / JCM 20966 / LMG 6465 / NBRC 14845 / NCIMB 13405 / ORS 571</strain>
    </source>
</reference>
<dbReference type="eggNOG" id="COG1196">
    <property type="taxonomic scope" value="Bacteria"/>
</dbReference>
<reference evidence="3 4" key="1">
    <citation type="journal article" date="2007" name="Appl. Environ. Microbiol.">
        <title>Rhizobial factors required for stem nodule maturation and maintenance in Sesbania rostrata-Azorhizobium caulinodans ORS571 symbiosis.</title>
        <authorList>
            <person name="Suzuki S."/>
            <person name="Aono T."/>
            <person name="Lee KB."/>
            <person name="Suzuki T."/>
            <person name="Liu CT."/>
            <person name="Miwa H."/>
            <person name="Wakao S."/>
            <person name="Iki T."/>
            <person name="Oyaizu H."/>
        </authorList>
    </citation>
    <scope>NUCLEOTIDE SEQUENCE [LARGE SCALE GENOMIC DNA]</scope>
    <source>
        <strain evidence="4">ATCC 43989 / DSM 5975 / JCM 20966 / LMG 6465 / NBRC 14845 / NCIMB 13405 / ORS 571</strain>
    </source>
</reference>
<keyword evidence="4" id="KW-1185">Reference proteome</keyword>
<dbReference type="PRINTS" id="PR01217">
    <property type="entry name" value="PRICHEXTENSN"/>
</dbReference>
<evidence type="ECO:0000313" key="3">
    <source>
        <dbReference type="EMBL" id="BAF89545.1"/>
    </source>
</evidence>
<keyword evidence="2" id="KW-0732">Signal</keyword>
<feature type="compositionally biased region" description="Pro residues" evidence="1">
    <location>
        <begin position="422"/>
        <end position="500"/>
    </location>
</feature>
<feature type="region of interest" description="Disordered" evidence="1">
    <location>
        <begin position="399"/>
        <end position="664"/>
    </location>
</feature>
<feature type="signal peptide" evidence="2">
    <location>
        <begin position="1"/>
        <end position="41"/>
    </location>
</feature>
<sequence length="664" mass="72540">MSVPKQQARLTMVLRLKRHTRLLAAGAAAGVLLGAVAPALAQAPGPRPASVQQVDVNVFYAPLAEHGTWVSHPVYKYVWVPTGLDASWRPYQEGRWVWTDDGWYWDSAEPFAWAVYHYGRWGYDPDYGWFWVPGDTWAPAWVKWRRGGGHTGWAPIAPDAPGYAYGPPRRYEAPVAESWVFVEDRYVAAPDLTVRVLPIAALASWLATDARPYDPYYGNGRVVTRFVPPQEFGTVVEREVITRRVVYVNRYDQVFDDTGGARLGIYRPYVTAAQDIPPPPRVIRDVPAERRLLIRQYVGPEAPAAIAPSAALLGVLAPDQRQALREARFSGNETAYRQDVERFREMRESQLQREWADAERNRADYERTRLETLRQREQMQQRILQQRQQRATQVIEQLERERPNAVPPALPQAPNAPGGRALPPPPPPPAQGQPQPAPAAPPAPAGAPAPQAAPPPPGAAPRPEPARPAPPPPGAAPRPEPARPAPPPPPGEPARPVPPPGERERPVPPPPGGAPRPEPARPAPPAERPTPPPAAPRAEPERSAAPPPAERERAAPPPAAPRPEAPRAEPPRPAGPPPAERERPAPPPAAAPRPEPARPAPPPPEQVRPSQVERPPAARPEAPRPEAPRPEAPRPPGGPERPRPEHPPQGGGRPEAPPDTKPPQ</sequence>
<feature type="compositionally biased region" description="Pro residues" evidence="1">
    <location>
        <begin position="507"/>
        <end position="535"/>
    </location>
</feature>
<dbReference type="InterPro" id="IPR046535">
    <property type="entry name" value="DUF6600"/>
</dbReference>
<organism evidence="3 4">
    <name type="scientific">Azorhizobium caulinodans (strain ATCC 43989 / DSM 5975 / JCM 20966 / LMG 6465 / NBRC 14845 / NCIMB 13405 / ORS 571)</name>
    <dbReference type="NCBI Taxonomy" id="438753"/>
    <lineage>
        <taxon>Bacteria</taxon>
        <taxon>Pseudomonadati</taxon>
        <taxon>Pseudomonadota</taxon>
        <taxon>Alphaproteobacteria</taxon>
        <taxon>Hyphomicrobiales</taxon>
        <taxon>Xanthobacteraceae</taxon>
        <taxon>Azorhizobium</taxon>
    </lineage>
</organism>
<name>A8IEX2_AZOC5</name>
<reference evidence="3 4" key="6">
    <citation type="journal article" date="2011" name="Appl. Environ. Microbiol.">
        <title>Involvement of the azorhizobial chromosome partition gene (parA) in the onset of bacteroid differentiation during Sesbania rostrata stem nodule development.</title>
        <authorList>
            <person name="Liu CT."/>
            <person name="Lee KB."/>
            <person name="Wang YS."/>
            <person name="Peng MH."/>
            <person name="Lee KT."/>
            <person name="Suzuki S."/>
            <person name="Suzuki T."/>
            <person name="Oyaizu H."/>
        </authorList>
    </citation>
    <scope>NUCLEOTIDE SEQUENCE [LARGE SCALE GENOMIC DNA]</scope>
    <source>
        <strain evidence="4">ATCC 43989 / DSM 5975 / JCM 20966 / LMG 6465 / NBRC 14845 / NCIMB 13405 / ORS 571</strain>
    </source>
</reference>
<evidence type="ECO:0000313" key="4">
    <source>
        <dbReference type="Proteomes" id="UP000000270"/>
    </source>
</evidence>
<dbReference type="eggNOG" id="COG3266">
    <property type="taxonomic scope" value="Bacteria"/>
</dbReference>
<feature type="compositionally biased region" description="Pro residues" evidence="1">
    <location>
        <begin position="655"/>
        <end position="664"/>
    </location>
</feature>
<dbReference type="EMBL" id="AP009384">
    <property type="protein sequence ID" value="BAF89545.1"/>
    <property type="molecule type" value="Genomic_DNA"/>
</dbReference>
<evidence type="ECO:0000256" key="2">
    <source>
        <dbReference type="SAM" id="SignalP"/>
    </source>
</evidence>
<protein>
    <submittedName>
        <fullName evidence="3">Uncharacterized protein</fullName>
    </submittedName>
</protein>
<evidence type="ECO:0000256" key="1">
    <source>
        <dbReference type="SAM" id="MobiDB-lite"/>
    </source>
</evidence>
<accession>A8IEX2</accession>
<dbReference type="HOGENOM" id="CLU_413154_0_0_5"/>